<reference evidence="11" key="1">
    <citation type="submission" date="2020-10" db="EMBL/GenBank/DDBJ databases">
        <title>Mucilaginibacter mali sp. nov., isolated from rhizosphere soil of apple orchard.</title>
        <authorList>
            <person name="Lee J.-S."/>
            <person name="Kim H.S."/>
            <person name="Kim J.-S."/>
        </authorList>
    </citation>
    <scope>NUCLEOTIDE SEQUENCE</scope>
    <source>
        <strain evidence="11">KCTC 22746</strain>
    </source>
</reference>
<dbReference type="Gene3D" id="2.40.160.20">
    <property type="match status" value="1"/>
</dbReference>
<keyword evidence="6" id="KW-0626">Porin</keyword>
<dbReference type="InterPro" id="IPR050330">
    <property type="entry name" value="Bact_OuterMem_StrucFunc"/>
</dbReference>
<sequence length="450" mass="49175">MKLHLKRTSMLAVGLLLGGNLLAQSTDTLSRETYVKPFSDGSAYRTWSFGFYGAGTSKYTIFRGKEDWTNNDIKFGYGAYIKKQFLHSFGLQGNFFRGQLAGNGNPVVGAANNSYKTNVDYAADLSAVFTLANISWRHNQSAIQPYLSAGGGYMGYRTNTYDVNGTKTSTLSYDATEFYIPLGAGFKFNVAPGVNIDLGYQVNFVNNDNFDGNITGSTLDKFSYAHAGLEFALGKRSKPQLATHNPVSSMRMEYTMKEKMLQNQIDAEKANTAALRNDLNTTNSNLAALNTKFTADSDADGVPDFFDKCPNTPAGTKVDGSGCPLTITKTVYITEEDKKVVKDAISNLEFDLGKATLRPNSLPSLEKVAELLVSKNFSLKLAGHTDNTGSAQLNMRLSKDRAESIKSFLVSKGANASRIEATGYGMNQPIASNKTAEGRQQNRRVEFTLY</sequence>
<dbReference type="InterPro" id="IPR036737">
    <property type="entry name" value="OmpA-like_sf"/>
</dbReference>
<dbReference type="GO" id="GO:0015288">
    <property type="term" value="F:porin activity"/>
    <property type="evidence" value="ECO:0007669"/>
    <property type="project" value="UniProtKB-KW"/>
</dbReference>
<keyword evidence="7 8" id="KW-0472">Membrane</keyword>
<dbReference type="PROSITE" id="PS51123">
    <property type="entry name" value="OMPA_2"/>
    <property type="match status" value="1"/>
</dbReference>
<gene>
    <name evidence="11" type="ORF">IRJ16_00115</name>
</gene>
<evidence type="ECO:0000259" key="10">
    <source>
        <dbReference type="PROSITE" id="PS51123"/>
    </source>
</evidence>
<evidence type="ECO:0000256" key="6">
    <source>
        <dbReference type="ARBA" id="ARBA00023114"/>
    </source>
</evidence>
<feature type="chain" id="PRO_5036766581" evidence="9">
    <location>
        <begin position="24"/>
        <end position="450"/>
    </location>
</feature>
<dbReference type="Gene3D" id="3.30.1330.60">
    <property type="entry name" value="OmpA-like domain"/>
    <property type="match status" value="1"/>
</dbReference>
<comment type="subcellular location">
    <subcellularLocation>
        <location evidence="1">Cell outer membrane</location>
        <topology evidence="1">Multi-pass membrane protein</topology>
    </subcellularLocation>
</comment>
<dbReference type="RefSeq" id="WP_194109483.1">
    <property type="nucleotide sequence ID" value="NZ_JADFFL010000001.1"/>
</dbReference>
<keyword evidence="9" id="KW-0732">Signal</keyword>
<keyword evidence="4" id="KW-0812">Transmembrane</keyword>
<evidence type="ECO:0000256" key="7">
    <source>
        <dbReference type="ARBA" id="ARBA00023136"/>
    </source>
</evidence>
<dbReference type="SUPFAM" id="SSF56925">
    <property type="entry name" value="OMPA-like"/>
    <property type="match status" value="1"/>
</dbReference>
<protein>
    <submittedName>
        <fullName evidence="11">OmpA family protein</fullName>
    </submittedName>
</protein>
<dbReference type="InterPro" id="IPR006664">
    <property type="entry name" value="OMP_bac"/>
</dbReference>
<evidence type="ECO:0000313" key="12">
    <source>
        <dbReference type="Proteomes" id="UP000622475"/>
    </source>
</evidence>
<feature type="domain" description="OmpA-like" evidence="10">
    <location>
        <begin position="337"/>
        <end position="450"/>
    </location>
</feature>
<evidence type="ECO:0000256" key="1">
    <source>
        <dbReference type="ARBA" id="ARBA00004571"/>
    </source>
</evidence>
<name>A0A929PVF5_9SPHI</name>
<dbReference type="SUPFAM" id="SSF103647">
    <property type="entry name" value="TSP type-3 repeat"/>
    <property type="match status" value="1"/>
</dbReference>
<evidence type="ECO:0000256" key="4">
    <source>
        <dbReference type="ARBA" id="ARBA00022692"/>
    </source>
</evidence>
<feature type="signal peptide" evidence="9">
    <location>
        <begin position="1"/>
        <end position="23"/>
    </location>
</feature>
<evidence type="ECO:0000256" key="9">
    <source>
        <dbReference type="SAM" id="SignalP"/>
    </source>
</evidence>
<accession>A0A929PVF5</accession>
<dbReference type="GO" id="GO:0006811">
    <property type="term" value="P:monoatomic ion transport"/>
    <property type="evidence" value="ECO:0007669"/>
    <property type="project" value="UniProtKB-KW"/>
</dbReference>
<keyword evidence="3" id="KW-1134">Transmembrane beta strand</keyword>
<dbReference type="InterPro" id="IPR028974">
    <property type="entry name" value="TSP_type-3_rpt"/>
</dbReference>
<evidence type="ECO:0000313" key="11">
    <source>
        <dbReference type="EMBL" id="MBE9660275.1"/>
    </source>
</evidence>
<keyword evidence="12" id="KW-1185">Reference proteome</keyword>
<dbReference type="CDD" id="cd07185">
    <property type="entry name" value="OmpA_C-like"/>
    <property type="match status" value="1"/>
</dbReference>
<comment type="caution">
    <text evidence="11">The sequence shown here is derived from an EMBL/GenBank/DDBJ whole genome shotgun (WGS) entry which is preliminary data.</text>
</comment>
<organism evidence="11 12">
    <name type="scientific">Mucilaginibacter myungsuensis</name>
    <dbReference type="NCBI Taxonomy" id="649104"/>
    <lineage>
        <taxon>Bacteria</taxon>
        <taxon>Pseudomonadati</taxon>
        <taxon>Bacteroidota</taxon>
        <taxon>Sphingobacteriia</taxon>
        <taxon>Sphingobacteriales</taxon>
        <taxon>Sphingobacteriaceae</taxon>
        <taxon>Mucilaginibacter</taxon>
    </lineage>
</organism>
<dbReference type="PRINTS" id="PR01021">
    <property type="entry name" value="OMPADOMAIN"/>
</dbReference>
<dbReference type="InterPro" id="IPR011250">
    <property type="entry name" value="OMP/PagP_B-barrel"/>
</dbReference>
<dbReference type="PANTHER" id="PTHR30329">
    <property type="entry name" value="STATOR ELEMENT OF FLAGELLAR MOTOR COMPLEX"/>
    <property type="match status" value="1"/>
</dbReference>
<dbReference type="GO" id="GO:0005509">
    <property type="term" value="F:calcium ion binding"/>
    <property type="evidence" value="ECO:0007669"/>
    <property type="project" value="InterPro"/>
</dbReference>
<dbReference type="Proteomes" id="UP000622475">
    <property type="component" value="Unassembled WGS sequence"/>
</dbReference>
<evidence type="ECO:0000256" key="2">
    <source>
        <dbReference type="ARBA" id="ARBA00022448"/>
    </source>
</evidence>
<dbReference type="Pfam" id="PF00691">
    <property type="entry name" value="OmpA"/>
    <property type="match status" value="1"/>
</dbReference>
<dbReference type="AlphaFoldDB" id="A0A929PVF5"/>
<keyword evidence="5" id="KW-0406">Ion transport</keyword>
<evidence type="ECO:0000256" key="5">
    <source>
        <dbReference type="ARBA" id="ARBA00023065"/>
    </source>
</evidence>
<dbReference type="EMBL" id="JADFFL010000001">
    <property type="protein sequence ID" value="MBE9660275.1"/>
    <property type="molecule type" value="Genomic_DNA"/>
</dbReference>
<dbReference type="InterPro" id="IPR006665">
    <property type="entry name" value="OmpA-like"/>
</dbReference>
<dbReference type="PANTHER" id="PTHR30329:SF20">
    <property type="entry name" value="EXPORTED PROTEIN"/>
    <property type="match status" value="1"/>
</dbReference>
<dbReference type="GO" id="GO:0046930">
    <property type="term" value="C:pore complex"/>
    <property type="evidence" value="ECO:0007669"/>
    <property type="project" value="UniProtKB-KW"/>
</dbReference>
<dbReference type="GO" id="GO:0009279">
    <property type="term" value="C:cell outer membrane"/>
    <property type="evidence" value="ECO:0007669"/>
    <property type="project" value="UniProtKB-SubCell"/>
</dbReference>
<evidence type="ECO:0000256" key="3">
    <source>
        <dbReference type="ARBA" id="ARBA00022452"/>
    </source>
</evidence>
<evidence type="ECO:0000256" key="8">
    <source>
        <dbReference type="PROSITE-ProRule" id="PRU00473"/>
    </source>
</evidence>
<keyword evidence="2" id="KW-0813">Transport</keyword>
<proteinExistence type="predicted"/>
<dbReference type="SUPFAM" id="SSF103088">
    <property type="entry name" value="OmpA-like"/>
    <property type="match status" value="1"/>
</dbReference>